<evidence type="ECO:0000313" key="3">
    <source>
        <dbReference type="Proteomes" id="UP000489600"/>
    </source>
</evidence>
<protein>
    <submittedName>
        <fullName evidence="2">Uncharacterized protein</fullName>
    </submittedName>
</protein>
<feature type="compositionally biased region" description="Gly residues" evidence="1">
    <location>
        <begin position="52"/>
        <end position="64"/>
    </location>
</feature>
<evidence type="ECO:0000256" key="1">
    <source>
        <dbReference type="SAM" id="MobiDB-lite"/>
    </source>
</evidence>
<sequence>MTTSVVRDALTSTGEDTAGSFEGAVCREEFIVGGSAVGIKGGKWESDKGKEGSGGSGGIGGGGEILPPAVGGSGCRPEAQPSENQRFCIL</sequence>
<comment type="caution">
    <text evidence="2">The sequence shown here is derived from an EMBL/GenBank/DDBJ whole genome shotgun (WGS) entry which is preliminary data.</text>
</comment>
<organism evidence="2 3">
    <name type="scientific">Arabis nemorensis</name>
    <dbReference type="NCBI Taxonomy" id="586526"/>
    <lineage>
        <taxon>Eukaryota</taxon>
        <taxon>Viridiplantae</taxon>
        <taxon>Streptophyta</taxon>
        <taxon>Embryophyta</taxon>
        <taxon>Tracheophyta</taxon>
        <taxon>Spermatophyta</taxon>
        <taxon>Magnoliopsida</taxon>
        <taxon>eudicotyledons</taxon>
        <taxon>Gunneridae</taxon>
        <taxon>Pentapetalae</taxon>
        <taxon>rosids</taxon>
        <taxon>malvids</taxon>
        <taxon>Brassicales</taxon>
        <taxon>Brassicaceae</taxon>
        <taxon>Arabideae</taxon>
        <taxon>Arabis</taxon>
    </lineage>
</organism>
<proteinExistence type="predicted"/>
<reference evidence="2" key="1">
    <citation type="submission" date="2019-07" db="EMBL/GenBank/DDBJ databases">
        <authorList>
            <person name="Dittberner H."/>
        </authorList>
    </citation>
    <scope>NUCLEOTIDE SEQUENCE [LARGE SCALE GENOMIC DNA]</scope>
</reference>
<gene>
    <name evidence="2" type="ORF">ANE_LOCUS25358</name>
</gene>
<dbReference type="AlphaFoldDB" id="A0A565CMX4"/>
<dbReference type="Proteomes" id="UP000489600">
    <property type="component" value="Unassembled WGS sequence"/>
</dbReference>
<feature type="compositionally biased region" description="Polar residues" evidence="1">
    <location>
        <begin position="81"/>
        <end position="90"/>
    </location>
</feature>
<dbReference type="EMBL" id="CABITT030000008">
    <property type="protein sequence ID" value="VVB14914.1"/>
    <property type="molecule type" value="Genomic_DNA"/>
</dbReference>
<keyword evidence="3" id="KW-1185">Reference proteome</keyword>
<evidence type="ECO:0000313" key="2">
    <source>
        <dbReference type="EMBL" id="VVB14914.1"/>
    </source>
</evidence>
<feature type="compositionally biased region" description="Basic and acidic residues" evidence="1">
    <location>
        <begin position="42"/>
        <end position="51"/>
    </location>
</feature>
<feature type="region of interest" description="Disordered" evidence="1">
    <location>
        <begin position="41"/>
        <end position="90"/>
    </location>
</feature>
<accession>A0A565CMX4</accession>
<name>A0A565CMX4_9BRAS</name>